<organism evidence="4 5">
    <name type="scientific">Amycolatopsis acidicola</name>
    <dbReference type="NCBI Taxonomy" id="2596893"/>
    <lineage>
        <taxon>Bacteria</taxon>
        <taxon>Bacillati</taxon>
        <taxon>Actinomycetota</taxon>
        <taxon>Actinomycetes</taxon>
        <taxon>Pseudonocardiales</taxon>
        <taxon>Pseudonocardiaceae</taxon>
        <taxon>Amycolatopsis</taxon>
    </lineage>
</organism>
<evidence type="ECO:0000313" key="5">
    <source>
        <dbReference type="Proteomes" id="UP000319769"/>
    </source>
</evidence>
<dbReference type="InterPro" id="IPR041583">
    <property type="entry name" value="TetR_C_31"/>
</dbReference>
<dbReference type="RefSeq" id="WP_144748496.1">
    <property type="nucleotide sequence ID" value="NZ_VMNW02000008.1"/>
</dbReference>
<dbReference type="SUPFAM" id="SSF46689">
    <property type="entry name" value="Homeodomain-like"/>
    <property type="match status" value="1"/>
</dbReference>
<dbReference type="PROSITE" id="PS50977">
    <property type="entry name" value="HTH_TETR_2"/>
    <property type="match status" value="1"/>
</dbReference>
<comment type="caution">
    <text evidence="4">The sequence shown here is derived from an EMBL/GenBank/DDBJ whole genome shotgun (WGS) entry which is preliminary data.</text>
</comment>
<evidence type="ECO:0000313" key="4">
    <source>
        <dbReference type="EMBL" id="KAA9164027.1"/>
    </source>
</evidence>
<reference evidence="4" key="1">
    <citation type="submission" date="2019-09" db="EMBL/GenBank/DDBJ databases">
        <authorList>
            <person name="Teo W.F.A."/>
            <person name="Duangmal K."/>
        </authorList>
    </citation>
    <scope>NUCLEOTIDE SEQUENCE [LARGE SCALE GENOMIC DNA]</scope>
    <source>
        <strain evidence="4">K81G1</strain>
    </source>
</reference>
<dbReference type="InterPro" id="IPR050109">
    <property type="entry name" value="HTH-type_TetR-like_transc_reg"/>
</dbReference>
<name>A0A5N0VCB3_9PSEU</name>
<evidence type="ECO:0000256" key="1">
    <source>
        <dbReference type="ARBA" id="ARBA00023125"/>
    </source>
</evidence>
<accession>A0A5N0VCB3</accession>
<dbReference type="PRINTS" id="PR00455">
    <property type="entry name" value="HTHTETR"/>
</dbReference>
<dbReference type="Gene3D" id="1.10.357.10">
    <property type="entry name" value="Tetracycline Repressor, domain 2"/>
    <property type="match status" value="1"/>
</dbReference>
<dbReference type="InterPro" id="IPR001647">
    <property type="entry name" value="HTH_TetR"/>
</dbReference>
<dbReference type="Proteomes" id="UP000319769">
    <property type="component" value="Unassembled WGS sequence"/>
</dbReference>
<feature type="DNA-binding region" description="H-T-H motif" evidence="2">
    <location>
        <begin position="31"/>
        <end position="50"/>
    </location>
</feature>
<protein>
    <submittedName>
        <fullName evidence="4">TetR family transcriptional regulator</fullName>
    </submittedName>
</protein>
<dbReference type="GO" id="GO:0000976">
    <property type="term" value="F:transcription cis-regulatory region binding"/>
    <property type="evidence" value="ECO:0007669"/>
    <property type="project" value="TreeGrafter"/>
</dbReference>
<dbReference type="InterPro" id="IPR009057">
    <property type="entry name" value="Homeodomain-like_sf"/>
</dbReference>
<evidence type="ECO:0000259" key="3">
    <source>
        <dbReference type="PROSITE" id="PS50977"/>
    </source>
</evidence>
<dbReference type="EMBL" id="VMNW02000008">
    <property type="protein sequence ID" value="KAA9164027.1"/>
    <property type="molecule type" value="Genomic_DNA"/>
</dbReference>
<dbReference type="Pfam" id="PF17940">
    <property type="entry name" value="TetR_C_31"/>
    <property type="match status" value="1"/>
</dbReference>
<dbReference type="PANTHER" id="PTHR30055:SF231">
    <property type="entry name" value="TRANSCRIPTIONAL REGULATORY PROTEIN (PROBABLY DEOR-FAMILY)-RELATED"/>
    <property type="match status" value="1"/>
</dbReference>
<dbReference type="Pfam" id="PF00440">
    <property type="entry name" value="TetR_N"/>
    <property type="match status" value="1"/>
</dbReference>
<dbReference type="OrthoDB" id="6929199at2"/>
<keyword evidence="5" id="KW-1185">Reference proteome</keyword>
<sequence length="179" mass="20008">MPRGVNDPDRPRRIASAAVEVIAESGIEGLTHRAVAERAQVPLGSTTYHFKTRDDMMAAAIIEAKRHTDAELEEWSDNLADGKDLVQELVAYLRTLVTTHWTRTVVEHELYLAALRRPPLQKLSHEWQAKLPDVLSRHTDRLTAEALSLAFDGLLLQSMILGSAPDLEDVTKVLRRITG</sequence>
<dbReference type="GO" id="GO:0003700">
    <property type="term" value="F:DNA-binding transcription factor activity"/>
    <property type="evidence" value="ECO:0007669"/>
    <property type="project" value="TreeGrafter"/>
</dbReference>
<gene>
    <name evidence="4" type="ORF">FPZ12_008400</name>
</gene>
<evidence type="ECO:0000256" key="2">
    <source>
        <dbReference type="PROSITE-ProRule" id="PRU00335"/>
    </source>
</evidence>
<feature type="domain" description="HTH tetR-type" evidence="3">
    <location>
        <begin position="8"/>
        <end position="68"/>
    </location>
</feature>
<dbReference type="PANTHER" id="PTHR30055">
    <property type="entry name" value="HTH-TYPE TRANSCRIPTIONAL REGULATOR RUTR"/>
    <property type="match status" value="1"/>
</dbReference>
<proteinExistence type="predicted"/>
<keyword evidence="1 2" id="KW-0238">DNA-binding</keyword>
<dbReference type="AlphaFoldDB" id="A0A5N0VCB3"/>